<gene>
    <name evidence="10" type="ORF">CXL00_11560</name>
</gene>
<dbReference type="InterPro" id="IPR052905">
    <property type="entry name" value="LD-transpeptidase_YkuD-like"/>
</dbReference>
<dbReference type="GO" id="GO:0016740">
    <property type="term" value="F:transferase activity"/>
    <property type="evidence" value="ECO:0007669"/>
    <property type="project" value="UniProtKB-KW"/>
</dbReference>
<evidence type="ECO:0000256" key="4">
    <source>
        <dbReference type="ARBA" id="ARBA00022960"/>
    </source>
</evidence>
<comment type="pathway">
    <text evidence="1 7">Cell wall biogenesis; peptidoglycan biosynthesis.</text>
</comment>
<dbReference type="SUPFAM" id="SSF47090">
    <property type="entry name" value="PGBD-like"/>
    <property type="match status" value="1"/>
</dbReference>
<evidence type="ECO:0000256" key="7">
    <source>
        <dbReference type="PROSITE-ProRule" id="PRU01373"/>
    </source>
</evidence>
<feature type="domain" description="L,D-TPase catalytic" evidence="9">
    <location>
        <begin position="314"/>
        <end position="484"/>
    </location>
</feature>
<dbReference type="EMBL" id="POUW01000004">
    <property type="protein sequence ID" value="PNG05355.1"/>
    <property type="molecule type" value="Genomic_DNA"/>
</dbReference>
<dbReference type="AlphaFoldDB" id="A0A2N8SS92"/>
<dbReference type="UniPathway" id="UPA00219"/>
<dbReference type="GO" id="GO:0008360">
    <property type="term" value="P:regulation of cell shape"/>
    <property type="evidence" value="ECO:0007669"/>
    <property type="project" value="UniProtKB-UniRule"/>
</dbReference>
<comment type="caution">
    <text evidence="10">The sequence shown here is derived from an EMBL/GenBank/DDBJ whole genome shotgun (WGS) entry which is preliminary data.</text>
</comment>
<organism evidence="10 11">
    <name type="scientific">Stutzerimonas stutzeri</name>
    <name type="common">Pseudomonas stutzeri</name>
    <dbReference type="NCBI Taxonomy" id="316"/>
    <lineage>
        <taxon>Bacteria</taxon>
        <taxon>Pseudomonadati</taxon>
        <taxon>Pseudomonadota</taxon>
        <taxon>Gammaproteobacteria</taxon>
        <taxon>Pseudomonadales</taxon>
        <taxon>Pseudomonadaceae</taxon>
        <taxon>Stutzerimonas</taxon>
    </lineage>
</organism>
<dbReference type="Gene3D" id="1.10.101.10">
    <property type="entry name" value="PGBD-like superfamily/PGBD"/>
    <property type="match status" value="1"/>
</dbReference>
<keyword evidence="6 7" id="KW-0961">Cell wall biogenesis/degradation</keyword>
<keyword evidence="4 7" id="KW-0133">Cell shape</keyword>
<evidence type="ECO:0000256" key="2">
    <source>
        <dbReference type="ARBA" id="ARBA00005992"/>
    </source>
</evidence>
<name>A0A2N8SS92_STUST</name>
<dbReference type="GO" id="GO:0071555">
    <property type="term" value="P:cell wall organization"/>
    <property type="evidence" value="ECO:0007669"/>
    <property type="project" value="UniProtKB-UniRule"/>
</dbReference>
<evidence type="ECO:0000256" key="1">
    <source>
        <dbReference type="ARBA" id="ARBA00004752"/>
    </source>
</evidence>
<dbReference type="Pfam" id="PF01471">
    <property type="entry name" value="PG_binding_1"/>
    <property type="match status" value="1"/>
</dbReference>
<keyword evidence="3" id="KW-0808">Transferase</keyword>
<evidence type="ECO:0000256" key="8">
    <source>
        <dbReference type="SAM" id="SignalP"/>
    </source>
</evidence>
<dbReference type="PANTHER" id="PTHR41533">
    <property type="entry name" value="L,D-TRANSPEPTIDASE HI_1667-RELATED"/>
    <property type="match status" value="1"/>
</dbReference>
<feature type="signal peptide" evidence="8">
    <location>
        <begin position="1"/>
        <end position="28"/>
    </location>
</feature>
<evidence type="ECO:0000313" key="10">
    <source>
        <dbReference type="EMBL" id="PNG05355.1"/>
    </source>
</evidence>
<evidence type="ECO:0000256" key="5">
    <source>
        <dbReference type="ARBA" id="ARBA00022984"/>
    </source>
</evidence>
<dbReference type="Proteomes" id="UP000235897">
    <property type="component" value="Unassembled WGS sequence"/>
</dbReference>
<keyword evidence="8" id="KW-0732">Signal</keyword>
<dbReference type="SUPFAM" id="SSF141523">
    <property type="entry name" value="L,D-transpeptidase catalytic domain-like"/>
    <property type="match status" value="1"/>
</dbReference>
<dbReference type="InterPro" id="IPR002477">
    <property type="entry name" value="Peptidoglycan-bd-like"/>
</dbReference>
<dbReference type="InterPro" id="IPR036365">
    <property type="entry name" value="PGBD-like_sf"/>
</dbReference>
<dbReference type="PANTHER" id="PTHR41533:SF2">
    <property type="entry name" value="BLR7131 PROTEIN"/>
    <property type="match status" value="1"/>
</dbReference>
<keyword evidence="5 7" id="KW-0573">Peptidoglycan synthesis</keyword>
<accession>A0A2N8SS92</accession>
<dbReference type="InterPro" id="IPR036366">
    <property type="entry name" value="PGBDSf"/>
</dbReference>
<dbReference type="OrthoDB" id="9778545at2"/>
<dbReference type="Pfam" id="PF03734">
    <property type="entry name" value="YkuD"/>
    <property type="match status" value="1"/>
</dbReference>
<dbReference type="Gene3D" id="2.40.440.10">
    <property type="entry name" value="L,D-transpeptidase catalytic domain-like"/>
    <property type="match status" value="1"/>
</dbReference>
<dbReference type="Pfam" id="PF20142">
    <property type="entry name" value="Scaffold"/>
    <property type="match status" value="1"/>
</dbReference>
<feature type="active site" description="Nucleophile" evidence="7">
    <location>
        <position position="461"/>
    </location>
</feature>
<evidence type="ECO:0000259" key="9">
    <source>
        <dbReference type="PROSITE" id="PS52029"/>
    </source>
</evidence>
<feature type="chain" id="PRO_5014925549" evidence="8">
    <location>
        <begin position="29"/>
        <end position="560"/>
    </location>
</feature>
<evidence type="ECO:0000256" key="6">
    <source>
        <dbReference type="ARBA" id="ARBA00023316"/>
    </source>
</evidence>
<evidence type="ECO:0000313" key="11">
    <source>
        <dbReference type="Proteomes" id="UP000235897"/>
    </source>
</evidence>
<sequence>MPGSGALYKKHAFRLVILGLLAPLLALAQPADDPPSPIHQALQTLTSSCEGPLAEIDQTAVQPLEALYRRHRFETLWTSYAQLDALLGQLDALVDDGLNPAIYHPEAIRRAMQTATSEPLHRECSDILATHAYLLALRHLSHGRLQQDRLEPVWRSPDAAAPQQDDPLLEIADNGLTDLEGAFDRARPTLEQYQNLRQAHARLRAEPPRQWLPIPAGPTLRPGMSDPRVPLLRQRLASDGYLPAAVPPTDSEMRYSASIEQALKAFQRLHGLQDDGVLGNETRTALNVTPADRLNQLKINLERFRWLSSDIEARSLLVDIAGGRVIFFNGNRPQWETRSQVGRNTRQTPAIKSNVTRLTLNPTWTVPPTILREDKLPTIREDRDYLASHNMQVLDYQGKVLDPAQVDWSNPGRIMLRQAAGPDNPLGRLVIRFANPFAIYLHDTPSQGLFERSQRTFSSGCVRVESVMQLVDLLLTEGEQDRFDRLLATGQTHEFGLAKPTPILLAYWTAEADSTGQARYRPDVYGRDPALLAALQAADRGRLLEGPPDGAARHAPASGE</sequence>
<evidence type="ECO:0000256" key="3">
    <source>
        <dbReference type="ARBA" id="ARBA00022679"/>
    </source>
</evidence>
<dbReference type="InterPro" id="IPR045380">
    <property type="entry name" value="LD_TPept_scaffold_dom"/>
</dbReference>
<dbReference type="PROSITE" id="PS52029">
    <property type="entry name" value="LD_TPASE"/>
    <property type="match status" value="1"/>
</dbReference>
<dbReference type="InterPro" id="IPR005490">
    <property type="entry name" value="LD_TPept_cat_dom"/>
</dbReference>
<dbReference type="GO" id="GO:0009252">
    <property type="term" value="P:peptidoglycan biosynthetic process"/>
    <property type="evidence" value="ECO:0007669"/>
    <property type="project" value="UniProtKB-UniPathway"/>
</dbReference>
<protein>
    <submittedName>
        <fullName evidence="10">Murein L,D-transpeptidase</fullName>
    </submittedName>
</protein>
<reference evidence="10 11" key="1">
    <citation type="submission" date="2018-01" db="EMBL/GenBank/DDBJ databases">
        <title>Denitrification phenotypes of diverse strains of Pseudomonas stutzeri.</title>
        <authorList>
            <person name="Milligan D.A."/>
            <person name="Bergaust L."/>
            <person name="Bakken L.R."/>
            <person name="Frostegard A."/>
        </authorList>
    </citation>
    <scope>NUCLEOTIDE SEQUENCE [LARGE SCALE GENOMIC DNA]</scope>
    <source>
        <strain evidence="10 11">28a3</strain>
    </source>
</reference>
<dbReference type="InterPro" id="IPR038063">
    <property type="entry name" value="Transpep_catalytic_dom"/>
</dbReference>
<proteinExistence type="inferred from homology"/>
<comment type="similarity">
    <text evidence="2">Belongs to the YkuD family.</text>
</comment>
<feature type="active site" description="Proton donor/acceptor" evidence="7">
    <location>
        <position position="442"/>
    </location>
</feature>
<dbReference type="GO" id="GO:0004180">
    <property type="term" value="F:carboxypeptidase activity"/>
    <property type="evidence" value="ECO:0007669"/>
    <property type="project" value="UniProtKB-ARBA"/>
</dbReference>
<dbReference type="CDD" id="cd16913">
    <property type="entry name" value="YkuD_like"/>
    <property type="match status" value="1"/>
</dbReference>